<dbReference type="OrthoDB" id="3902805at2"/>
<evidence type="ECO:0000313" key="4">
    <source>
        <dbReference type="Proteomes" id="UP000180235"/>
    </source>
</evidence>
<dbReference type="PANTHER" id="PTHR31616:SF0">
    <property type="entry name" value="GLUCAN 1,4-ALPHA-GLUCOSIDASE"/>
    <property type="match status" value="1"/>
</dbReference>
<dbReference type="InterPro" id="IPR012341">
    <property type="entry name" value="6hp_glycosidase-like_sf"/>
</dbReference>
<protein>
    <submittedName>
        <fullName evidence="3">Glycoside hydrolase</fullName>
    </submittedName>
</protein>
<dbReference type="KEGG" id="glt:GlitD10_0078"/>
<evidence type="ECO:0000259" key="1">
    <source>
        <dbReference type="Pfam" id="PF00723"/>
    </source>
</evidence>
<gene>
    <name evidence="3" type="ORF">GlitD10_0078</name>
</gene>
<feature type="domain" description="GH15-like" evidence="1">
    <location>
        <begin position="223"/>
        <end position="585"/>
    </location>
</feature>
<dbReference type="InterPro" id="IPR045582">
    <property type="entry name" value="Trehalase-like_N"/>
</dbReference>
<dbReference type="Pfam" id="PF00723">
    <property type="entry name" value="Glyco_hydro_15"/>
    <property type="match status" value="1"/>
</dbReference>
<dbReference type="InterPro" id="IPR008928">
    <property type="entry name" value="6-hairpin_glycosidase_sf"/>
</dbReference>
<dbReference type="SUPFAM" id="SSF48208">
    <property type="entry name" value="Six-hairpin glycosidases"/>
    <property type="match status" value="1"/>
</dbReference>
<accession>A0A1J0A8X6</accession>
<dbReference type="PANTHER" id="PTHR31616">
    <property type="entry name" value="TREHALASE"/>
    <property type="match status" value="1"/>
</dbReference>
<name>A0A1J0A8X6_9CYAN</name>
<dbReference type="GO" id="GO:0005975">
    <property type="term" value="P:carbohydrate metabolic process"/>
    <property type="evidence" value="ECO:0007669"/>
    <property type="project" value="InterPro"/>
</dbReference>
<evidence type="ECO:0000259" key="2">
    <source>
        <dbReference type="Pfam" id="PF19291"/>
    </source>
</evidence>
<dbReference type="Pfam" id="PF19291">
    <property type="entry name" value="TREH_N"/>
    <property type="match status" value="1"/>
</dbReference>
<organism evidence="3 4">
    <name type="scientific">Gloeomargarita lithophora Alchichica-D10</name>
    <dbReference type="NCBI Taxonomy" id="1188229"/>
    <lineage>
        <taxon>Bacteria</taxon>
        <taxon>Bacillati</taxon>
        <taxon>Cyanobacteriota</taxon>
        <taxon>Cyanophyceae</taxon>
        <taxon>Gloeomargaritales</taxon>
        <taxon>Gloeomargaritaceae</taxon>
        <taxon>Gloeomargarita</taxon>
    </lineage>
</organism>
<keyword evidence="3" id="KW-0378">Hydrolase</keyword>
<dbReference type="InterPro" id="IPR011613">
    <property type="entry name" value="GH15-like"/>
</dbReference>
<dbReference type="AlphaFoldDB" id="A0A1J0A8X6"/>
<dbReference type="EMBL" id="CP017675">
    <property type="protein sequence ID" value="APB32379.1"/>
    <property type="molecule type" value="Genomic_DNA"/>
</dbReference>
<feature type="domain" description="Trehalase-like N-terminal" evidence="2">
    <location>
        <begin position="10"/>
        <end position="94"/>
    </location>
</feature>
<proteinExistence type="predicted"/>
<dbReference type="Gene3D" id="1.50.10.10">
    <property type="match status" value="1"/>
</dbReference>
<dbReference type="RefSeq" id="WP_071453134.1">
    <property type="nucleotide sequence ID" value="NZ_CP017675.1"/>
</dbReference>
<dbReference type="Proteomes" id="UP000180235">
    <property type="component" value="Chromosome"/>
</dbReference>
<dbReference type="GO" id="GO:0004553">
    <property type="term" value="F:hydrolase activity, hydrolyzing O-glycosyl compounds"/>
    <property type="evidence" value="ECO:0007669"/>
    <property type="project" value="TreeGrafter"/>
</dbReference>
<reference evidence="3 4" key="1">
    <citation type="submission" date="2016-10" db="EMBL/GenBank/DDBJ databases">
        <title>Description of Gloeomargarita lithophora gen. nov., sp. nov., a thylakoid-bearing basal-branching cyanobacterium with intracellular carbonates, and proposal for Gloeomargaritales ord. nov.</title>
        <authorList>
            <person name="Moreira D."/>
            <person name="Tavera R."/>
            <person name="Benzerara K."/>
            <person name="Skouri-Panet F."/>
            <person name="Couradeau E."/>
            <person name="Gerard E."/>
            <person name="Loussert C."/>
            <person name="Novelo E."/>
            <person name="Zivanovic Y."/>
            <person name="Lopez-Garcia P."/>
        </authorList>
    </citation>
    <scope>NUCLEOTIDE SEQUENCE [LARGE SCALE GENOMIC DNA]</scope>
    <source>
        <strain evidence="3 4">D10</strain>
    </source>
</reference>
<evidence type="ECO:0000313" key="3">
    <source>
        <dbReference type="EMBL" id="APB32379.1"/>
    </source>
</evidence>
<keyword evidence="4" id="KW-1185">Reference proteome</keyword>
<dbReference type="STRING" id="1188229.GlitD10_0078"/>
<sequence>MKSQVSLDYGLIGNGRVCALISPVGGIDYLCMPTFESAFVFDRLLDVECGSYFGIEPVSPELYTIHQTYEKNSNVLLTVFASTFASFVIHDFMPRWEVWDGNRSYTPPELYRYIEVRFGEPEIIIHYHPKAGYQPELAPCLMVNETTIESPHQDNSLFLVTNISPVQIIGKEPICLKGDVFLSLSYYQPTHDYVITAIKEKLIRTNHYWQRWVKHCYLPDEYQTQIIRSALTLKQMIYEPTGAIIAAPTTSLPEIIGGIRNWDYRYCWIRDSFFTVNALLKLSKFEETENFVAYLSKIVLAHPGYLKPLYTIEGHDVPTVNHLDYLAGFHGSQPVRIGNDATLHHQTDVYGEALLSMYPVFVDERVVCPNCDLLWTCVEQLVDLAIQKFPEKDNGIWEIGDRPDHYTFSKLMCWVAVDRGCKIAYKLKRQTPYRKWNQKRKLMREMILGSAWNDDRQAFTQAYGKNDLDASTLLMPILGIIEPKDPRMLATIKRSEEELMIDGLMFRYTNHDELGLPENAFTICTFWLIDALTLSGQKRKARQHFEHLLSFGNPLGLFSEDINQKTGELTGNFPQAYTHVAIINSAMLLTQN</sequence>